<comment type="caution">
    <text evidence="1">The sequence shown here is derived from an EMBL/GenBank/DDBJ whole genome shotgun (WGS) entry which is preliminary data.</text>
</comment>
<dbReference type="InterPro" id="IPR052517">
    <property type="entry name" value="GlcG_carb_metab_protein"/>
</dbReference>
<dbReference type="Gene3D" id="3.30.450.150">
    <property type="entry name" value="Haem-degrading domain"/>
    <property type="match status" value="1"/>
</dbReference>
<evidence type="ECO:0000313" key="1">
    <source>
        <dbReference type="EMBL" id="TQL62757.1"/>
    </source>
</evidence>
<proteinExistence type="predicted"/>
<reference evidence="1 2" key="1">
    <citation type="submission" date="2019-06" db="EMBL/GenBank/DDBJ databases">
        <title>Sequencing the genomes of 1000 actinobacteria strains.</title>
        <authorList>
            <person name="Klenk H.-P."/>
        </authorList>
    </citation>
    <scope>NUCLEOTIDE SEQUENCE [LARGE SCALE GENOMIC DNA]</scope>
    <source>
        <strain evidence="1 2">DSM 8251</strain>
    </source>
</reference>
<dbReference type="InterPro" id="IPR005624">
    <property type="entry name" value="PduO/GlcC-like"/>
</dbReference>
<protein>
    <submittedName>
        <fullName evidence="1">Uncharacterized protein GlcG (DUF336 family)</fullName>
    </submittedName>
</protein>
<sequence>MSDLVRPQTQLTRAGARAAMDAAIAKAIELDTKMNVAICDAGGNLLMFERMDDAMLVSSSIAIDKAWTAAFGKMSTQDFFDVVNSEDELRLSFPHRPRLVLFGGGVPVKVDGQVVGAVGVSGGSAEQDAAVAQAGADAVA</sequence>
<dbReference type="SUPFAM" id="SSF143744">
    <property type="entry name" value="GlcG-like"/>
    <property type="match status" value="1"/>
</dbReference>
<accession>A0A542ZR04</accession>
<dbReference type="Pfam" id="PF03928">
    <property type="entry name" value="HbpS-like"/>
    <property type="match status" value="1"/>
</dbReference>
<gene>
    <name evidence="1" type="ORF">FB460_0546</name>
</gene>
<dbReference type="AlphaFoldDB" id="A0A542ZR04"/>
<dbReference type="Proteomes" id="UP000316196">
    <property type="component" value="Unassembled WGS sequence"/>
</dbReference>
<evidence type="ECO:0000313" key="2">
    <source>
        <dbReference type="Proteomes" id="UP000316196"/>
    </source>
</evidence>
<dbReference type="RefSeq" id="WP_211345801.1">
    <property type="nucleotide sequence ID" value="NZ_BAAAMD010000001.1"/>
</dbReference>
<name>A0A542ZR04_9ACTN</name>
<dbReference type="PANTHER" id="PTHR34309:SF1">
    <property type="entry name" value="PROTEIN GLCG"/>
    <property type="match status" value="1"/>
</dbReference>
<dbReference type="PANTHER" id="PTHR34309">
    <property type="entry name" value="SLR1406 PROTEIN"/>
    <property type="match status" value="1"/>
</dbReference>
<organism evidence="1 2">
    <name type="scientific">Propioniferax innocua</name>
    <dbReference type="NCBI Taxonomy" id="1753"/>
    <lineage>
        <taxon>Bacteria</taxon>
        <taxon>Bacillati</taxon>
        <taxon>Actinomycetota</taxon>
        <taxon>Actinomycetes</taxon>
        <taxon>Propionibacteriales</taxon>
        <taxon>Propionibacteriaceae</taxon>
        <taxon>Propioniferax</taxon>
    </lineage>
</organism>
<dbReference type="EMBL" id="VFOR01000001">
    <property type="protein sequence ID" value="TQL62757.1"/>
    <property type="molecule type" value="Genomic_DNA"/>
</dbReference>
<keyword evidence="2" id="KW-1185">Reference proteome</keyword>
<dbReference type="InterPro" id="IPR038084">
    <property type="entry name" value="PduO/GlcC-like_sf"/>
</dbReference>